<evidence type="ECO:0000313" key="4">
    <source>
        <dbReference type="Proteomes" id="UP000307378"/>
    </source>
</evidence>
<proteinExistence type="inferred from homology"/>
<evidence type="ECO:0000259" key="2">
    <source>
        <dbReference type="SMART" id="SM00849"/>
    </source>
</evidence>
<dbReference type="GO" id="GO:0016787">
    <property type="term" value="F:hydrolase activity"/>
    <property type="evidence" value="ECO:0007669"/>
    <property type="project" value="UniProtKB-KW"/>
</dbReference>
<dbReference type="Gene3D" id="3.60.15.10">
    <property type="entry name" value="Ribonuclease Z/Hydroxyacylglutathione hydrolase-like"/>
    <property type="match status" value="1"/>
</dbReference>
<dbReference type="InterPro" id="IPR001279">
    <property type="entry name" value="Metallo-B-lactamas"/>
</dbReference>
<accession>A0A4S8Q2E5</accession>
<keyword evidence="3" id="KW-0378">Hydrolase</keyword>
<gene>
    <name evidence="3" type="ORF">FAA86_05855</name>
</gene>
<dbReference type="PANTHER" id="PTHR42951">
    <property type="entry name" value="METALLO-BETA-LACTAMASE DOMAIN-CONTAINING"/>
    <property type="match status" value="1"/>
</dbReference>
<sequence length="295" mass="32206">MSLAGTMRIHEPYPGVFAYYDGRIEGKRLHSARPNWLDDGAYSLGVASYAIVSGPEALVYDTHISFDHARAIRSHLAGLGVTRIRVVLSHWHTDHIAGNAGFIDCPILSNKLTRNTLIEKRKVLAEKDPPINPVVMPTETFEGETVLEVGAITVKLMQFDIHSADGTVLLLPHLGVLLAGDTLEDTATYISEPERTARHIAELDRLAGLEFARILPNHGDEQVIASGGYPPSLVTATRDYLDRLLARLDDPALAEESLQSFIAPELAAGTLTYFAPYEAVHKQNIAVLKGAPTDE</sequence>
<evidence type="ECO:0000256" key="1">
    <source>
        <dbReference type="ARBA" id="ARBA00005250"/>
    </source>
</evidence>
<dbReference type="InterPro" id="IPR050855">
    <property type="entry name" value="NDM-1-like"/>
</dbReference>
<evidence type="ECO:0000313" key="3">
    <source>
        <dbReference type="EMBL" id="THV38313.1"/>
    </source>
</evidence>
<protein>
    <submittedName>
        <fullName evidence="3">MBL fold metallo-hydrolase</fullName>
    </submittedName>
</protein>
<comment type="caution">
    <text evidence="3">The sequence shown here is derived from an EMBL/GenBank/DDBJ whole genome shotgun (WGS) entry which is preliminary data.</text>
</comment>
<dbReference type="EMBL" id="STGU01000002">
    <property type="protein sequence ID" value="THV38313.1"/>
    <property type="molecule type" value="Genomic_DNA"/>
</dbReference>
<dbReference type="InterPro" id="IPR036866">
    <property type="entry name" value="RibonucZ/Hydroxyglut_hydro"/>
</dbReference>
<dbReference type="PANTHER" id="PTHR42951:SF4">
    <property type="entry name" value="ACYL-COENZYME A THIOESTERASE MBLAC2"/>
    <property type="match status" value="1"/>
</dbReference>
<reference evidence="3 4" key="1">
    <citation type="submission" date="2019-04" db="EMBL/GenBank/DDBJ databases">
        <title>genome sequence of strain W3.</title>
        <authorList>
            <person name="Gao J."/>
            <person name="Sun J."/>
        </authorList>
    </citation>
    <scope>NUCLEOTIDE SEQUENCE [LARGE SCALE GENOMIC DNA]</scope>
    <source>
        <strain evidence="3 4">W3</strain>
    </source>
</reference>
<dbReference type="GO" id="GO:0017001">
    <property type="term" value="P:antibiotic catabolic process"/>
    <property type="evidence" value="ECO:0007669"/>
    <property type="project" value="UniProtKB-ARBA"/>
</dbReference>
<feature type="domain" description="Metallo-beta-lactamase" evidence="2">
    <location>
        <begin position="45"/>
        <end position="218"/>
    </location>
</feature>
<dbReference type="Proteomes" id="UP000307378">
    <property type="component" value="Unassembled WGS sequence"/>
</dbReference>
<name>A0A4S8Q2E5_9HYPH</name>
<dbReference type="SUPFAM" id="SSF56281">
    <property type="entry name" value="Metallo-hydrolase/oxidoreductase"/>
    <property type="match status" value="1"/>
</dbReference>
<dbReference type="AlphaFoldDB" id="A0A4S8Q2E5"/>
<dbReference type="RefSeq" id="WP_136538886.1">
    <property type="nucleotide sequence ID" value="NZ_STGU01000002.1"/>
</dbReference>
<dbReference type="Pfam" id="PF00753">
    <property type="entry name" value="Lactamase_B"/>
    <property type="match status" value="1"/>
</dbReference>
<comment type="similarity">
    <text evidence="1">Belongs to the metallo-beta-lactamase superfamily. Class-B beta-lactamase family.</text>
</comment>
<organism evidence="3 4">
    <name type="scientific">Rhizobium rosettiformans W3</name>
    <dbReference type="NCBI Taxonomy" id="538378"/>
    <lineage>
        <taxon>Bacteria</taxon>
        <taxon>Pseudomonadati</taxon>
        <taxon>Pseudomonadota</taxon>
        <taxon>Alphaproteobacteria</taxon>
        <taxon>Hyphomicrobiales</taxon>
        <taxon>Rhizobiaceae</taxon>
        <taxon>Rhizobium/Agrobacterium group</taxon>
        <taxon>Rhizobium</taxon>
    </lineage>
</organism>
<dbReference type="SMART" id="SM00849">
    <property type="entry name" value="Lactamase_B"/>
    <property type="match status" value="1"/>
</dbReference>